<evidence type="ECO:0000313" key="1">
    <source>
        <dbReference type="EMBL" id="MDS3862310.1"/>
    </source>
</evidence>
<comment type="caution">
    <text evidence="1">The sequence shown here is derived from an EMBL/GenBank/DDBJ whole genome shotgun (WGS) entry which is preliminary data.</text>
</comment>
<organism evidence="1 2">
    <name type="scientific">Pseudocalidococcus azoricus BACA0444</name>
    <dbReference type="NCBI Taxonomy" id="2918990"/>
    <lineage>
        <taxon>Bacteria</taxon>
        <taxon>Bacillati</taxon>
        <taxon>Cyanobacteriota</taxon>
        <taxon>Cyanophyceae</taxon>
        <taxon>Acaryochloridales</taxon>
        <taxon>Thermosynechococcaceae</taxon>
        <taxon>Pseudocalidococcus</taxon>
        <taxon>Pseudocalidococcus azoricus</taxon>
    </lineage>
</organism>
<gene>
    <name evidence="1" type="ORF">RIF25_16035</name>
</gene>
<dbReference type="Proteomes" id="UP001268256">
    <property type="component" value="Unassembled WGS sequence"/>
</dbReference>
<dbReference type="EMBL" id="JAVMIP010000026">
    <property type="protein sequence ID" value="MDS3862310.1"/>
    <property type="molecule type" value="Genomic_DNA"/>
</dbReference>
<keyword evidence="2" id="KW-1185">Reference proteome</keyword>
<proteinExistence type="predicted"/>
<reference evidence="2" key="1">
    <citation type="submission" date="2023-07" db="EMBL/GenBank/DDBJ databases">
        <authorList>
            <person name="Luz R."/>
            <person name="Cordeiro R."/>
            <person name="Fonseca A."/>
            <person name="Goncalves V."/>
        </authorList>
    </citation>
    <scope>NUCLEOTIDE SEQUENCE [LARGE SCALE GENOMIC DNA]</scope>
    <source>
        <strain evidence="2">BACA0444</strain>
    </source>
</reference>
<dbReference type="AlphaFoldDB" id="A0AAE4FU52"/>
<protein>
    <submittedName>
        <fullName evidence="1">Uncharacterized protein</fullName>
    </submittedName>
</protein>
<name>A0AAE4FU52_9CYAN</name>
<evidence type="ECO:0000313" key="2">
    <source>
        <dbReference type="Proteomes" id="UP001268256"/>
    </source>
</evidence>
<sequence>MPVMTQGAVRVIILYPEQTEDLEQDADDTSVEAIKASLRRALQQATTGQRIPLSQMWEGIDAE</sequence>
<accession>A0AAE4FU52</accession>